<feature type="transmembrane region" description="Helical" evidence="2">
    <location>
        <begin position="313"/>
        <end position="339"/>
    </location>
</feature>
<dbReference type="SUPFAM" id="SSF55008">
    <property type="entry name" value="HMA, heavy metal-associated domain"/>
    <property type="match status" value="1"/>
</dbReference>
<dbReference type="PROSITE" id="PS50846">
    <property type="entry name" value="HMA_2"/>
    <property type="match status" value="1"/>
</dbReference>
<evidence type="ECO:0000256" key="1">
    <source>
        <dbReference type="ARBA" id="ARBA00022723"/>
    </source>
</evidence>
<feature type="transmembrane region" description="Helical" evidence="2">
    <location>
        <begin position="164"/>
        <end position="188"/>
    </location>
</feature>
<keyword evidence="1" id="KW-0479">Metal-binding</keyword>
<dbReference type="Proteomes" id="UP000034746">
    <property type="component" value="Unassembled WGS sequence"/>
</dbReference>
<dbReference type="Pfam" id="PF13473">
    <property type="entry name" value="Cupredoxin_1"/>
    <property type="match status" value="1"/>
</dbReference>
<sequence>MYQKMIPIRGMHCHSCELLLEEVIGHIQGVTKVKVNFRKGCATIEHGADIPSQNEIIHAVKQAGYEVGEPKKLLWITKNATDWQYIIFGIILLAVFFYTLRGTGILDFSLDEKNVTTGFALLLGLIAGVSTCMALVGGLILGVAARHAELHPEATAWEKFRPHLFFNSGRVLGYTLLGGLLGLLGGFLQISGNILTFLTLIVGAVMIVLGIKLTNLSPRISAMSITLPSSIARFFGLSEHQKEYSHTASMLTGALTFFLPCGFTQAMQLYAISTGNFQSGAIIMGAFALGTVPALLGIGGLSSIMKGTMARIFYAVVGILVIAFGIYNIQSAMAVFPIVSQNEEINYTPVDQEIQQQDVQVIKMTQSASGYSPKTLRVKAGVPVRWIITSESSFTCASSIVVPSLGIRTNLQKGENVIEFTPIEKGSIPYSCSMGMYRGTILVE</sequence>
<dbReference type="EMBL" id="LCAU01000006">
    <property type="protein sequence ID" value="KKR98117.1"/>
    <property type="molecule type" value="Genomic_DNA"/>
</dbReference>
<feature type="transmembrane region" description="Helical" evidence="2">
    <location>
        <begin position="277"/>
        <end position="301"/>
    </location>
</feature>
<evidence type="ECO:0000259" key="3">
    <source>
        <dbReference type="PROSITE" id="PS50846"/>
    </source>
</evidence>
<dbReference type="InterPro" id="IPR036163">
    <property type="entry name" value="HMA_dom_sf"/>
</dbReference>
<dbReference type="SUPFAM" id="SSF49503">
    <property type="entry name" value="Cupredoxins"/>
    <property type="match status" value="1"/>
</dbReference>
<dbReference type="PROSITE" id="PS01047">
    <property type="entry name" value="HMA_1"/>
    <property type="match status" value="1"/>
</dbReference>
<dbReference type="AlphaFoldDB" id="A0A0G0YCT7"/>
<feature type="domain" description="HMA" evidence="3">
    <location>
        <begin position="2"/>
        <end position="68"/>
    </location>
</feature>
<dbReference type="InterPro" id="IPR028096">
    <property type="entry name" value="EfeO_Cupredoxin"/>
</dbReference>
<dbReference type="Gene3D" id="3.30.70.100">
    <property type="match status" value="1"/>
</dbReference>
<dbReference type="Gene3D" id="2.60.40.420">
    <property type="entry name" value="Cupredoxins - blue copper proteins"/>
    <property type="match status" value="1"/>
</dbReference>
<dbReference type="GO" id="GO:0046872">
    <property type="term" value="F:metal ion binding"/>
    <property type="evidence" value="ECO:0007669"/>
    <property type="project" value="UniProtKB-KW"/>
</dbReference>
<feature type="transmembrane region" description="Helical" evidence="2">
    <location>
        <begin position="194"/>
        <end position="213"/>
    </location>
</feature>
<evidence type="ECO:0000256" key="2">
    <source>
        <dbReference type="SAM" id="Phobius"/>
    </source>
</evidence>
<dbReference type="PANTHER" id="PTHR42208:SF1">
    <property type="entry name" value="HEAVY METAL TRANSPORTER"/>
    <property type="match status" value="1"/>
</dbReference>
<keyword evidence="2" id="KW-0812">Transmembrane</keyword>
<gene>
    <name evidence="4" type="ORF">UU48_C0006G0157</name>
</gene>
<keyword evidence="2" id="KW-1133">Transmembrane helix</keyword>
<dbReference type="InterPro" id="IPR006121">
    <property type="entry name" value="HMA_dom"/>
</dbReference>
<feature type="transmembrane region" description="Helical" evidence="2">
    <location>
        <begin position="83"/>
        <end position="100"/>
    </location>
</feature>
<dbReference type="CDD" id="cd00371">
    <property type="entry name" value="HMA"/>
    <property type="match status" value="1"/>
</dbReference>
<feature type="transmembrane region" description="Helical" evidence="2">
    <location>
        <begin position="250"/>
        <end position="271"/>
    </location>
</feature>
<reference evidence="4 5" key="1">
    <citation type="journal article" date="2015" name="Nature">
        <title>rRNA introns, odd ribosomes, and small enigmatic genomes across a large radiation of phyla.</title>
        <authorList>
            <person name="Brown C.T."/>
            <person name="Hug L.A."/>
            <person name="Thomas B.C."/>
            <person name="Sharon I."/>
            <person name="Castelle C.J."/>
            <person name="Singh A."/>
            <person name="Wilkins M.J."/>
            <person name="Williams K.H."/>
            <person name="Banfield J.F."/>
        </authorList>
    </citation>
    <scope>NUCLEOTIDE SEQUENCE [LARGE SCALE GENOMIC DNA]</scope>
</reference>
<accession>A0A0G0YCT7</accession>
<protein>
    <submittedName>
        <fullName evidence="4">Heavy metal transport/detoxification protein</fullName>
    </submittedName>
</protein>
<dbReference type="InterPro" id="IPR039447">
    <property type="entry name" value="UreH-like_TM_dom"/>
</dbReference>
<dbReference type="Pfam" id="PF00403">
    <property type="entry name" value="HMA"/>
    <property type="match status" value="1"/>
</dbReference>
<evidence type="ECO:0000313" key="5">
    <source>
        <dbReference type="Proteomes" id="UP000034746"/>
    </source>
</evidence>
<comment type="caution">
    <text evidence="4">The sequence shown here is derived from an EMBL/GenBank/DDBJ whole genome shotgun (WGS) entry which is preliminary data.</text>
</comment>
<dbReference type="InterPro" id="IPR008972">
    <property type="entry name" value="Cupredoxin"/>
</dbReference>
<keyword evidence="2" id="KW-0472">Membrane</keyword>
<dbReference type="Pfam" id="PF13386">
    <property type="entry name" value="DsbD_2"/>
    <property type="match status" value="1"/>
</dbReference>
<dbReference type="InterPro" id="IPR017969">
    <property type="entry name" value="Heavy-metal-associated_CS"/>
</dbReference>
<name>A0A0G0YCT7_9BACT</name>
<proteinExistence type="predicted"/>
<feature type="transmembrane region" description="Helical" evidence="2">
    <location>
        <begin position="120"/>
        <end position="143"/>
    </location>
</feature>
<dbReference type="PANTHER" id="PTHR42208">
    <property type="entry name" value="HEAVY METAL TRANSPORTER-RELATED"/>
    <property type="match status" value="1"/>
</dbReference>
<evidence type="ECO:0000313" key="4">
    <source>
        <dbReference type="EMBL" id="KKR98117.1"/>
    </source>
</evidence>
<organism evidence="4 5">
    <name type="scientific">Candidatus Uhrbacteria bacterium GW2011_GWF2_41_16</name>
    <dbReference type="NCBI Taxonomy" id="1618997"/>
    <lineage>
        <taxon>Bacteria</taxon>
        <taxon>Candidatus Uhriibacteriota</taxon>
    </lineage>
</organism>